<evidence type="ECO:0000313" key="1">
    <source>
        <dbReference type="EMBL" id="KAJ0185088.1"/>
    </source>
</evidence>
<evidence type="ECO:0000313" key="2">
    <source>
        <dbReference type="Proteomes" id="UP000235145"/>
    </source>
</evidence>
<dbReference type="Proteomes" id="UP000235145">
    <property type="component" value="Unassembled WGS sequence"/>
</dbReference>
<name>A0A9R1UDE9_LACSA</name>
<sequence length="142" mass="16090">MTPTEIWELIEKLVVELKHSGNKDEVNEFSSHHLEAQIYELKKAILLPTKEKGVVFTTKVCGICMTNGHPTDMCKLLQELIVTVKVVAGYQKRNFYQKNNKGWNVKIAIAVSPWISATVKFSASTKLTELAEFFESEFISVI</sequence>
<dbReference type="EMBL" id="NBSK02000009">
    <property type="protein sequence ID" value="KAJ0185088.1"/>
    <property type="molecule type" value="Genomic_DNA"/>
</dbReference>
<gene>
    <name evidence="1" type="ORF">LSAT_V11C900495500</name>
</gene>
<protein>
    <submittedName>
        <fullName evidence="1">Uncharacterized protein</fullName>
    </submittedName>
</protein>
<keyword evidence="2" id="KW-1185">Reference proteome</keyword>
<reference evidence="1 2" key="1">
    <citation type="journal article" date="2017" name="Nat. Commun.">
        <title>Genome assembly with in vitro proximity ligation data and whole-genome triplication in lettuce.</title>
        <authorList>
            <person name="Reyes-Chin-Wo S."/>
            <person name="Wang Z."/>
            <person name="Yang X."/>
            <person name="Kozik A."/>
            <person name="Arikit S."/>
            <person name="Song C."/>
            <person name="Xia L."/>
            <person name="Froenicke L."/>
            <person name="Lavelle D.O."/>
            <person name="Truco M.J."/>
            <person name="Xia R."/>
            <person name="Zhu S."/>
            <person name="Xu C."/>
            <person name="Xu H."/>
            <person name="Xu X."/>
            <person name="Cox K."/>
            <person name="Korf I."/>
            <person name="Meyers B.C."/>
            <person name="Michelmore R.W."/>
        </authorList>
    </citation>
    <scope>NUCLEOTIDE SEQUENCE [LARGE SCALE GENOMIC DNA]</scope>
    <source>
        <strain evidence="2">cv. Salinas</strain>
        <tissue evidence="1">Seedlings</tissue>
    </source>
</reference>
<organism evidence="1 2">
    <name type="scientific">Lactuca sativa</name>
    <name type="common">Garden lettuce</name>
    <dbReference type="NCBI Taxonomy" id="4236"/>
    <lineage>
        <taxon>Eukaryota</taxon>
        <taxon>Viridiplantae</taxon>
        <taxon>Streptophyta</taxon>
        <taxon>Embryophyta</taxon>
        <taxon>Tracheophyta</taxon>
        <taxon>Spermatophyta</taxon>
        <taxon>Magnoliopsida</taxon>
        <taxon>eudicotyledons</taxon>
        <taxon>Gunneridae</taxon>
        <taxon>Pentapetalae</taxon>
        <taxon>asterids</taxon>
        <taxon>campanulids</taxon>
        <taxon>Asterales</taxon>
        <taxon>Asteraceae</taxon>
        <taxon>Cichorioideae</taxon>
        <taxon>Cichorieae</taxon>
        <taxon>Lactucinae</taxon>
        <taxon>Lactuca</taxon>
    </lineage>
</organism>
<comment type="caution">
    <text evidence="1">The sequence shown here is derived from an EMBL/GenBank/DDBJ whole genome shotgun (WGS) entry which is preliminary data.</text>
</comment>
<proteinExistence type="predicted"/>
<accession>A0A9R1UDE9</accession>
<dbReference type="AlphaFoldDB" id="A0A9R1UDE9"/>